<dbReference type="SFLD" id="SFLDG00002">
    <property type="entry name" value="C1.7:_P-type_atpase_like"/>
    <property type="match status" value="1"/>
</dbReference>
<dbReference type="PANTHER" id="PTHR43520">
    <property type="entry name" value="ATP7, ISOFORM B"/>
    <property type="match status" value="1"/>
</dbReference>
<dbReference type="PROSITE" id="PS50846">
    <property type="entry name" value="HMA_2"/>
    <property type="match status" value="2"/>
</dbReference>
<dbReference type="STRING" id="670155.SAMN04488001_1576"/>
<organism evidence="17 18">
    <name type="scientific">Litoreibacter albidus</name>
    <dbReference type="NCBI Taxonomy" id="670155"/>
    <lineage>
        <taxon>Bacteria</taxon>
        <taxon>Pseudomonadati</taxon>
        <taxon>Pseudomonadota</taxon>
        <taxon>Alphaproteobacteria</taxon>
        <taxon>Rhodobacterales</taxon>
        <taxon>Roseobacteraceae</taxon>
        <taxon>Litoreibacter</taxon>
    </lineage>
</organism>
<dbReference type="GO" id="GO:0043682">
    <property type="term" value="F:P-type divalent copper transporter activity"/>
    <property type="evidence" value="ECO:0007669"/>
    <property type="project" value="TreeGrafter"/>
</dbReference>
<evidence type="ECO:0000313" key="18">
    <source>
        <dbReference type="Proteomes" id="UP000199441"/>
    </source>
</evidence>
<dbReference type="AlphaFoldDB" id="A0A1H2VN19"/>
<dbReference type="PROSITE" id="PS00154">
    <property type="entry name" value="ATPASE_E1_E2"/>
    <property type="match status" value="1"/>
</dbReference>
<dbReference type="SFLD" id="SFLDF00027">
    <property type="entry name" value="p-type_atpase"/>
    <property type="match status" value="1"/>
</dbReference>
<dbReference type="GO" id="GO:0005524">
    <property type="term" value="F:ATP binding"/>
    <property type="evidence" value="ECO:0007669"/>
    <property type="project" value="UniProtKB-UniRule"/>
</dbReference>
<dbReference type="NCBIfam" id="TIGR01525">
    <property type="entry name" value="ATPase-IB_hvy"/>
    <property type="match status" value="1"/>
</dbReference>
<evidence type="ECO:0000256" key="3">
    <source>
        <dbReference type="ARBA" id="ARBA00022448"/>
    </source>
</evidence>
<dbReference type="GO" id="GO:0012505">
    <property type="term" value="C:endomembrane system"/>
    <property type="evidence" value="ECO:0007669"/>
    <property type="project" value="UniProtKB-SubCell"/>
</dbReference>
<dbReference type="GO" id="GO:0005507">
    <property type="term" value="F:copper ion binding"/>
    <property type="evidence" value="ECO:0007669"/>
    <property type="project" value="InterPro"/>
</dbReference>
<evidence type="ECO:0000256" key="13">
    <source>
        <dbReference type="ARBA" id="ARBA00023065"/>
    </source>
</evidence>
<dbReference type="OrthoDB" id="9807843at2"/>
<sequence>MATSQSLSFEIEGLSCASCVGRAERALQSVPGVAAAGVNLATSRAEVTWDGADAAPLTAALDAAGYPAVTQSAQFSVDGMTCASCVGRAERAVLALQGVVAASVNLATSTASVTWLKGSQRTEDVARAMTAAGYPATALDAGNNTPTIDDKREAEAQALWRDTLIASALTLPVFVLEMGSHFVPGMADLVARTIGQPASWMLQWVLVTLVLAWPGQRFFREGFPALLRGAPEMNALVALGTSAAWLFSTVALFAPLLLPAGSRNVYFEAAAVIVTLILVGRWLEARAKVQTGSAIRSLLGLQPTVVDVRRGDDWVEVPISEITSGDIVLVRPGARIATDGDVVEGQSFVDESMITGEPVPVSHGIGDTVIGGTVNGTGALQVKATAVGGDTVLAGIVRMVEQAQGAKLPIQATVDQVVRWFVPAVLLAASATVVAWLVFGPTLSHALVAGVSVLIVACPCAMGLATPTSVMVGTGRAAELGVLFRKGSALQTLSQAKTVAFDKTGTLTEGRPEVTNLQVVEGQSEVDVLAKVAAVEAVSEHPISAAIVRDAQARGLDILSATDVASITGLGLRGRVGGSEVLVGADRLMVREGIDLGTFAAQADEWAKEAKTPVFIALDGVIAGAIAVADPIKPEAADLVSKLGEMGIQVAMITGDTQHTADAVARKIGIQTVVAGVMPDGKADAIAELKKSGTLAFVGDGINDAPALAAADVGVAVGTGTDVAIETADVVLMSGALSGVLRAIEMSGRTMRNIRQNLFWAFAYNTALIPVAAGILYPAWGVLMSPMLAAGAMALSSVFVVSNALRLRRMGDMS</sequence>
<keyword evidence="6" id="KW-0677">Repeat</keyword>
<evidence type="ECO:0000256" key="8">
    <source>
        <dbReference type="ARBA" id="ARBA00022796"/>
    </source>
</evidence>
<dbReference type="SUPFAM" id="SSF56784">
    <property type="entry name" value="HAD-like"/>
    <property type="match status" value="1"/>
</dbReference>
<dbReference type="PANTHER" id="PTHR43520:SF8">
    <property type="entry name" value="P-TYPE CU(+) TRANSPORTER"/>
    <property type="match status" value="1"/>
</dbReference>
<evidence type="ECO:0000313" key="17">
    <source>
        <dbReference type="EMBL" id="SDW69755.1"/>
    </source>
</evidence>
<feature type="transmembrane region" description="Helical" evidence="15">
    <location>
        <begin position="786"/>
        <end position="805"/>
    </location>
</feature>
<evidence type="ECO:0000256" key="1">
    <source>
        <dbReference type="ARBA" id="ARBA00004127"/>
    </source>
</evidence>
<dbReference type="CDD" id="cd02094">
    <property type="entry name" value="P-type_ATPase_Cu-like"/>
    <property type="match status" value="1"/>
</dbReference>
<dbReference type="Pfam" id="PF00403">
    <property type="entry name" value="HMA"/>
    <property type="match status" value="2"/>
</dbReference>
<evidence type="ECO:0000256" key="10">
    <source>
        <dbReference type="ARBA" id="ARBA00022842"/>
    </source>
</evidence>
<accession>A0A1H2VN19</accession>
<keyword evidence="18" id="KW-1185">Reference proteome</keyword>
<reference evidence="18" key="1">
    <citation type="submission" date="2016-10" db="EMBL/GenBank/DDBJ databases">
        <authorList>
            <person name="Varghese N."/>
            <person name="Submissions S."/>
        </authorList>
    </citation>
    <scope>NUCLEOTIDE SEQUENCE [LARGE SCALE GENOMIC DNA]</scope>
    <source>
        <strain evidence="18">DSM 26922</strain>
    </source>
</reference>
<keyword evidence="3" id="KW-0813">Transport</keyword>
<dbReference type="Gene3D" id="3.40.50.1000">
    <property type="entry name" value="HAD superfamily/HAD-like"/>
    <property type="match status" value="1"/>
</dbReference>
<dbReference type="InterPro" id="IPR006122">
    <property type="entry name" value="HMA_Cu_ion-bd"/>
</dbReference>
<dbReference type="NCBIfam" id="TIGR01494">
    <property type="entry name" value="ATPase_P-type"/>
    <property type="match status" value="1"/>
</dbReference>
<feature type="transmembrane region" description="Helical" evidence="15">
    <location>
        <begin position="264"/>
        <end position="283"/>
    </location>
</feature>
<dbReference type="Gene3D" id="2.70.150.10">
    <property type="entry name" value="Calcium-transporting ATPase, cytoplasmic transduction domain A"/>
    <property type="match status" value="1"/>
</dbReference>
<dbReference type="InterPro" id="IPR036163">
    <property type="entry name" value="HMA_dom_sf"/>
</dbReference>
<dbReference type="NCBIfam" id="TIGR01511">
    <property type="entry name" value="ATPase-IB1_Cu"/>
    <property type="match status" value="1"/>
</dbReference>
<evidence type="ECO:0000256" key="14">
    <source>
        <dbReference type="ARBA" id="ARBA00023136"/>
    </source>
</evidence>
<keyword evidence="13" id="KW-0406">Ion transport</keyword>
<dbReference type="GO" id="GO:0055070">
    <property type="term" value="P:copper ion homeostasis"/>
    <property type="evidence" value="ECO:0007669"/>
    <property type="project" value="TreeGrafter"/>
</dbReference>
<dbReference type="InterPro" id="IPR023298">
    <property type="entry name" value="ATPase_P-typ_TM_dom_sf"/>
</dbReference>
<dbReference type="InterPro" id="IPR001757">
    <property type="entry name" value="P_typ_ATPase"/>
</dbReference>
<dbReference type="InterPro" id="IPR036412">
    <property type="entry name" value="HAD-like_sf"/>
</dbReference>
<dbReference type="SUPFAM" id="SSF81653">
    <property type="entry name" value="Calcium ATPase, transduction domain A"/>
    <property type="match status" value="1"/>
</dbReference>
<dbReference type="InterPro" id="IPR008250">
    <property type="entry name" value="ATPase_P-typ_transduc_dom_A_sf"/>
</dbReference>
<dbReference type="FunFam" id="3.30.70.100:FF:000001">
    <property type="entry name" value="ATPase copper transporting beta"/>
    <property type="match status" value="1"/>
</dbReference>
<dbReference type="InterPro" id="IPR059000">
    <property type="entry name" value="ATPase_P-type_domA"/>
</dbReference>
<name>A0A1H2VN19_9RHOB</name>
<dbReference type="CDD" id="cd00371">
    <property type="entry name" value="HMA"/>
    <property type="match status" value="2"/>
</dbReference>
<protein>
    <submittedName>
        <fullName evidence="17">Cu+-exporting ATPase</fullName>
    </submittedName>
</protein>
<dbReference type="FunFam" id="2.70.150.10:FF:000002">
    <property type="entry name" value="Copper-transporting ATPase 1, putative"/>
    <property type="match status" value="1"/>
</dbReference>
<dbReference type="RefSeq" id="WP_089946353.1">
    <property type="nucleotide sequence ID" value="NZ_FNOI01000002.1"/>
</dbReference>
<evidence type="ECO:0000256" key="4">
    <source>
        <dbReference type="ARBA" id="ARBA00022692"/>
    </source>
</evidence>
<evidence type="ECO:0000256" key="6">
    <source>
        <dbReference type="ARBA" id="ARBA00022737"/>
    </source>
</evidence>
<dbReference type="PRINTS" id="PR00119">
    <property type="entry name" value="CATATPASE"/>
</dbReference>
<feature type="transmembrane region" description="Helical" evidence="15">
    <location>
        <begin position="198"/>
        <end position="215"/>
    </location>
</feature>
<keyword evidence="10" id="KW-0460">Magnesium</keyword>
<feature type="transmembrane region" description="Helical" evidence="15">
    <location>
        <begin position="417"/>
        <end position="439"/>
    </location>
</feature>
<dbReference type="SUPFAM" id="SSF55008">
    <property type="entry name" value="HMA, heavy metal-associated domain"/>
    <property type="match status" value="2"/>
</dbReference>
<dbReference type="SFLD" id="SFLDS00003">
    <property type="entry name" value="Haloacid_Dehalogenase"/>
    <property type="match status" value="1"/>
</dbReference>
<dbReference type="InterPro" id="IPR023299">
    <property type="entry name" value="ATPase_P-typ_cyto_dom_N"/>
</dbReference>
<evidence type="ECO:0000256" key="7">
    <source>
        <dbReference type="ARBA" id="ARBA00022741"/>
    </source>
</evidence>
<dbReference type="GO" id="GO:0016887">
    <property type="term" value="F:ATP hydrolysis activity"/>
    <property type="evidence" value="ECO:0007669"/>
    <property type="project" value="InterPro"/>
</dbReference>
<dbReference type="InterPro" id="IPR018303">
    <property type="entry name" value="ATPase_P-typ_P_site"/>
</dbReference>
<dbReference type="InterPro" id="IPR023214">
    <property type="entry name" value="HAD_sf"/>
</dbReference>
<dbReference type="PRINTS" id="PR00943">
    <property type="entry name" value="CUATPASE"/>
</dbReference>
<keyword evidence="12 15" id="KW-1133">Transmembrane helix</keyword>
<evidence type="ECO:0000256" key="12">
    <source>
        <dbReference type="ARBA" id="ARBA00022989"/>
    </source>
</evidence>
<dbReference type="EMBL" id="FNOI01000002">
    <property type="protein sequence ID" value="SDW69755.1"/>
    <property type="molecule type" value="Genomic_DNA"/>
</dbReference>
<keyword evidence="8" id="KW-0187">Copper transport</keyword>
<evidence type="ECO:0000256" key="5">
    <source>
        <dbReference type="ARBA" id="ARBA00022723"/>
    </source>
</evidence>
<evidence type="ECO:0000256" key="2">
    <source>
        <dbReference type="ARBA" id="ARBA00006024"/>
    </source>
</evidence>
<keyword evidence="11" id="KW-1278">Translocase</keyword>
<feature type="transmembrane region" description="Helical" evidence="15">
    <location>
        <begin position="445"/>
        <end position="466"/>
    </location>
</feature>
<keyword evidence="14 15" id="KW-0472">Membrane</keyword>
<dbReference type="Proteomes" id="UP000199441">
    <property type="component" value="Unassembled WGS sequence"/>
</dbReference>
<comment type="similarity">
    <text evidence="2 15">Belongs to the cation transport ATPase (P-type) (TC 3.A.3) family. Type IB subfamily.</text>
</comment>
<keyword evidence="4 15" id="KW-0812">Transmembrane</keyword>
<comment type="subcellular location">
    <subcellularLocation>
        <location evidence="15">Cell membrane</location>
    </subcellularLocation>
    <subcellularLocation>
        <location evidence="1">Endomembrane system</location>
        <topology evidence="1">Multi-pass membrane protein</topology>
    </subcellularLocation>
</comment>
<dbReference type="InterPro" id="IPR044492">
    <property type="entry name" value="P_typ_ATPase_HD_dom"/>
</dbReference>
<evidence type="ECO:0000256" key="11">
    <source>
        <dbReference type="ARBA" id="ARBA00022967"/>
    </source>
</evidence>
<keyword evidence="8" id="KW-0186">Copper</keyword>
<evidence type="ECO:0000256" key="9">
    <source>
        <dbReference type="ARBA" id="ARBA00022840"/>
    </source>
</evidence>
<dbReference type="Gene3D" id="3.30.70.100">
    <property type="match status" value="2"/>
</dbReference>
<evidence type="ECO:0000259" key="16">
    <source>
        <dbReference type="PROSITE" id="PS50846"/>
    </source>
</evidence>
<keyword evidence="5 15" id="KW-0479">Metal-binding</keyword>
<evidence type="ECO:0000256" key="15">
    <source>
        <dbReference type="RuleBase" id="RU362081"/>
    </source>
</evidence>
<feature type="domain" description="HMA" evidence="16">
    <location>
        <begin position="5"/>
        <end position="69"/>
    </location>
</feature>
<dbReference type="Pfam" id="PF00702">
    <property type="entry name" value="Hydrolase"/>
    <property type="match status" value="1"/>
</dbReference>
<proteinExistence type="inferred from homology"/>
<dbReference type="InterPro" id="IPR006121">
    <property type="entry name" value="HMA_dom"/>
</dbReference>
<dbReference type="NCBIfam" id="TIGR00003">
    <property type="entry name" value="copper ion binding protein"/>
    <property type="match status" value="1"/>
</dbReference>
<dbReference type="Gene3D" id="3.40.1110.10">
    <property type="entry name" value="Calcium-transporting ATPase, cytoplasmic domain N"/>
    <property type="match status" value="1"/>
</dbReference>
<dbReference type="SUPFAM" id="SSF81665">
    <property type="entry name" value="Calcium ATPase, transmembrane domain M"/>
    <property type="match status" value="1"/>
</dbReference>
<feature type="transmembrane region" description="Helical" evidence="15">
    <location>
        <begin position="236"/>
        <end position="258"/>
    </location>
</feature>
<gene>
    <name evidence="17" type="ORF">SAMN04488001_1576</name>
</gene>
<keyword evidence="7 15" id="KW-0547">Nucleotide-binding</keyword>
<keyword evidence="9 15" id="KW-0067">ATP-binding</keyword>
<feature type="domain" description="HMA" evidence="16">
    <location>
        <begin position="71"/>
        <end position="137"/>
    </location>
</feature>
<dbReference type="Pfam" id="PF00122">
    <property type="entry name" value="E1-E2_ATPase"/>
    <property type="match status" value="1"/>
</dbReference>
<dbReference type="GO" id="GO:0005886">
    <property type="term" value="C:plasma membrane"/>
    <property type="evidence" value="ECO:0007669"/>
    <property type="project" value="UniProtKB-SubCell"/>
</dbReference>
<feature type="transmembrane region" description="Helical" evidence="15">
    <location>
        <begin position="758"/>
        <end position="780"/>
    </location>
</feature>
<dbReference type="InterPro" id="IPR027256">
    <property type="entry name" value="P-typ_ATPase_IB"/>
</dbReference>
<keyword evidence="15" id="KW-1003">Cell membrane</keyword>